<reference evidence="2" key="1">
    <citation type="submission" date="2008-12" db="EMBL/GenBank/DDBJ databases">
        <title>Complete sequence of chromosome of Methylobacterium chloromethanicum CM4.</title>
        <authorList>
            <consortium name="US DOE Joint Genome Institute"/>
            <person name="Lucas S."/>
            <person name="Copeland A."/>
            <person name="Lapidus A."/>
            <person name="Glavina del Rio T."/>
            <person name="Dalin E."/>
            <person name="Tice H."/>
            <person name="Bruce D."/>
            <person name="Goodwin L."/>
            <person name="Pitluck S."/>
            <person name="Chertkov O."/>
            <person name="Brettin T."/>
            <person name="Detter J.C."/>
            <person name="Han C."/>
            <person name="Larimer F."/>
            <person name="Land M."/>
            <person name="Hauser L."/>
            <person name="Kyrpides N."/>
            <person name="Mikhailova N."/>
            <person name="Marx C."/>
            <person name="Richardson P."/>
        </authorList>
    </citation>
    <scope>NUCLEOTIDE SEQUENCE [LARGE SCALE GENOMIC DNA]</scope>
    <source>
        <strain evidence="2">CM4 / NCIMB 13688</strain>
    </source>
</reference>
<dbReference type="Proteomes" id="UP000002385">
    <property type="component" value="Chromosome"/>
</dbReference>
<name>B7KWL8_METC4</name>
<dbReference type="AlphaFoldDB" id="B7KWL8"/>
<sequence length="367" mass="38228">MLQVLWIDQFRGAICSGPLGPGPCADVARYMQNQGLGGQVQTPQSPSSIDTPPNMAPLETALVSNSADGAARCAEMVMQTQNLNTETFLTCTRGAIVLNQDNATLLSCVEQSGGDRNQLALCAGRNLIGSRLSQDQMKAIGCITQSGGQANVFASCVAGGFVTNQLSRDQQVVFNCAMYSGGNAQQFGTCTAQQFFGNKLTPEAQVALGCAIQSGGSVQAFGGCAANQFLNLNLNPEQQIALQCVVQSGGQPYVAAGCTASQLTTRELQKCFTNGIGGSDGCFGNNNDLVGRNGFVVRNIAALAGGPNSVIRDPGQLLGGNNSVFNNPRQLLGGPNSVVNQALRNVPSPPPIQLGKIGKHRVCIPWC</sequence>
<reference evidence="1 2" key="2">
    <citation type="journal article" date="2012" name="J. Bacteriol.">
        <title>Complete genome sequences of six strains of the genus Methylobacterium.</title>
        <authorList>
            <person name="Marx C.J."/>
            <person name="Bringel F."/>
            <person name="Chistoserdova L."/>
            <person name="Moulin L."/>
            <person name="Farhan Ul Haque M."/>
            <person name="Fleischman D.E."/>
            <person name="Gruffaz C."/>
            <person name="Jourand P."/>
            <person name="Knief C."/>
            <person name="Lee M.C."/>
            <person name="Muller E.E."/>
            <person name="Nadalig T."/>
            <person name="Peyraud R."/>
            <person name="Roselli S."/>
            <person name="Russ L."/>
            <person name="Goodwin L.A."/>
            <person name="Ivanova N."/>
            <person name="Kyrpides N."/>
            <person name="Lajus A."/>
            <person name="Land M.L."/>
            <person name="Medigue C."/>
            <person name="Mikhailova N."/>
            <person name="Nolan M."/>
            <person name="Woyke T."/>
            <person name="Stolyar S."/>
            <person name="Vorholt J.A."/>
            <person name="Vuilleumier S."/>
        </authorList>
    </citation>
    <scope>NUCLEOTIDE SEQUENCE [LARGE SCALE GENOMIC DNA]</scope>
    <source>
        <strain evidence="2">CM4 / NCIMB 13688</strain>
    </source>
</reference>
<evidence type="ECO:0000313" key="2">
    <source>
        <dbReference type="Proteomes" id="UP000002385"/>
    </source>
</evidence>
<accession>B7KWL8</accession>
<dbReference type="EMBL" id="CP001298">
    <property type="protein sequence ID" value="ACK86095.1"/>
    <property type="molecule type" value="Genomic_DNA"/>
</dbReference>
<dbReference type="HOGENOM" id="CLU_754002_0_0_5"/>
<dbReference type="KEGG" id="mch:Mchl_5335"/>
<organism evidence="1 2">
    <name type="scientific">Methylorubrum extorquens (strain CM4 / NCIMB 13688)</name>
    <name type="common">Methylobacterium extorquens</name>
    <dbReference type="NCBI Taxonomy" id="440085"/>
    <lineage>
        <taxon>Bacteria</taxon>
        <taxon>Pseudomonadati</taxon>
        <taxon>Pseudomonadota</taxon>
        <taxon>Alphaproteobacteria</taxon>
        <taxon>Hyphomicrobiales</taxon>
        <taxon>Methylobacteriaceae</taxon>
        <taxon>Methylorubrum</taxon>
    </lineage>
</organism>
<gene>
    <name evidence="1" type="ordered locus">Mchl_5335</name>
</gene>
<proteinExistence type="predicted"/>
<protein>
    <submittedName>
        <fullName evidence="1">Uncharacterized protein</fullName>
    </submittedName>
</protein>
<evidence type="ECO:0000313" key="1">
    <source>
        <dbReference type="EMBL" id="ACK86095.1"/>
    </source>
</evidence>